<dbReference type="GO" id="GO:0032259">
    <property type="term" value="P:methylation"/>
    <property type="evidence" value="ECO:0007669"/>
    <property type="project" value="UniProtKB-KW"/>
</dbReference>
<dbReference type="InterPro" id="IPR012967">
    <property type="entry name" value="COMT_dimerisation"/>
</dbReference>
<evidence type="ECO:0000259" key="4">
    <source>
        <dbReference type="Pfam" id="PF00891"/>
    </source>
</evidence>
<sequence>MSNRTPIPTSKELLEAQNHLWNQIFSFMNSFSLKCAVELGIADAVHDHGDPITISDLATALNIPSCRLHNFRRFMSLMTHNGFFRQSTSENGETTYSLTRNASLLIKQKGESITPFIELALYQPLLDPWQHLSSWFKCETPSTAFELCHGMYIWGATGEMPGLAKTVSDGLDSDSAAVARVIVDDCGDQFEGVKSLVEVAGNKGKIALEIKKKFPEIKCSLFELPHVIDALEKSEDIEYVAGDMFEGIPAADVLILKSVLVTWNDEECVNILQRCKEAIPNKINGGKVIIIDKVIDANIELPKFNETQIYFDMHMMVHVTGKQRTENEWKKLFTEAGFKECKITPALGIRCIIEISY</sequence>
<dbReference type="InterPro" id="IPR036388">
    <property type="entry name" value="WH-like_DNA-bd_sf"/>
</dbReference>
<dbReference type="FunFam" id="3.40.50.150:FF:000057">
    <property type="entry name" value="O-methyltransferase ZRP4"/>
    <property type="match status" value="1"/>
</dbReference>
<dbReference type="InterPro" id="IPR029063">
    <property type="entry name" value="SAM-dependent_MTases_sf"/>
</dbReference>
<dbReference type="Pfam" id="PF08100">
    <property type="entry name" value="Dimerisation"/>
    <property type="match status" value="1"/>
</dbReference>
<evidence type="ECO:0000256" key="1">
    <source>
        <dbReference type="ARBA" id="ARBA00022603"/>
    </source>
</evidence>
<dbReference type="EMBL" id="KV863526">
    <property type="protein sequence ID" value="ONK55367.1"/>
    <property type="molecule type" value="Genomic_DNA"/>
</dbReference>
<dbReference type="PANTHER" id="PTHR11746">
    <property type="entry name" value="O-METHYLTRANSFERASE"/>
    <property type="match status" value="1"/>
</dbReference>
<dbReference type="Pfam" id="PF00891">
    <property type="entry name" value="Methyltransf_2"/>
    <property type="match status" value="1"/>
</dbReference>
<accession>A0A1R3L6W8</accession>
<evidence type="ECO:0000259" key="5">
    <source>
        <dbReference type="Pfam" id="PF08100"/>
    </source>
</evidence>
<dbReference type="GO" id="GO:0046983">
    <property type="term" value="F:protein dimerization activity"/>
    <property type="evidence" value="ECO:0007669"/>
    <property type="project" value="InterPro"/>
</dbReference>
<evidence type="ECO:0000313" key="7">
    <source>
        <dbReference type="Proteomes" id="UP000243459"/>
    </source>
</evidence>
<dbReference type="InterPro" id="IPR001077">
    <property type="entry name" value="COMT_C"/>
</dbReference>
<name>A0A1R3L6W8_ASPOF</name>
<keyword evidence="3" id="KW-0949">S-adenosyl-L-methionine</keyword>
<feature type="domain" description="O-methyltransferase C-terminal" evidence="4">
    <location>
        <begin position="129"/>
        <end position="339"/>
    </location>
</feature>
<dbReference type="AlphaFoldDB" id="A0A1R3L6W8"/>
<dbReference type="GO" id="GO:0008171">
    <property type="term" value="F:O-methyltransferase activity"/>
    <property type="evidence" value="ECO:0007669"/>
    <property type="project" value="InterPro"/>
</dbReference>
<dbReference type="OMA" id="WIMHDWK"/>
<evidence type="ECO:0000313" key="6">
    <source>
        <dbReference type="EMBL" id="ONK55367.1"/>
    </source>
</evidence>
<dbReference type="Gramene" id="ONK55367">
    <property type="protein sequence ID" value="ONK55367"/>
    <property type="gene ID" value="A4U43_UnF4210"/>
</dbReference>
<organism evidence="6 7">
    <name type="scientific">Asparagus officinalis</name>
    <name type="common">Garden asparagus</name>
    <dbReference type="NCBI Taxonomy" id="4686"/>
    <lineage>
        <taxon>Eukaryota</taxon>
        <taxon>Viridiplantae</taxon>
        <taxon>Streptophyta</taxon>
        <taxon>Embryophyta</taxon>
        <taxon>Tracheophyta</taxon>
        <taxon>Spermatophyta</taxon>
        <taxon>Magnoliopsida</taxon>
        <taxon>Liliopsida</taxon>
        <taxon>Asparagales</taxon>
        <taxon>Asparagaceae</taxon>
        <taxon>Asparagoideae</taxon>
        <taxon>Asparagus</taxon>
    </lineage>
</organism>
<dbReference type="PROSITE" id="PS51683">
    <property type="entry name" value="SAM_OMT_II"/>
    <property type="match status" value="1"/>
</dbReference>
<protein>
    <recommendedName>
        <fullName evidence="8">O-methyltransferase domain-containing protein</fullName>
    </recommendedName>
</protein>
<evidence type="ECO:0008006" key="8">
    <source>
        <dbReference type="Google" id="ProtNLM"/>
    </source>
</evidence>
<evidence type="ECO:0000256" key="3">
    <source>
        <dbReference type="ARBA" id="ARBA00022691"/>
    </source>
</evidence>
<dbReference type="OrthoDB" id="757282at2759"/>
<dbReference type="SUPFAM" id="SSF53335">
    <property type="entry name" value="S-adenosyl-L-methionine-dependent methyltransferases"/>
    <property type="match status" value="1"/>
</dbReference>
<dbReference type="InterPro" id="IPR036390">
    <property type="entry name" value="WH_DNA-bd_sf"/>
</dbReference>
<keyword evidence="7" id="KW-1185">Reference proteome</keyword>
<evidence type="ECO:0000256" key="2">
    <source>
        <dbReference type="ARBA" id="ARBA00022679"/>
    </source>
</evidence>
<dbReference type="Gene3D" id="1.10.10.10">
    <property type="entry name" value="Winged helix-like DNA-binding domain superfamily/Winged helix DNA-binding domain"/>
    <property type="match status" value="1"/>
</dbReference>
<dbReference type="PIRSF" id="PIRSF005739">
    <property type="entry name" value="O-mtase"/>
    <property type="match status" value="1"/>
</dbReference>
<dbReference type="FunFam" id="1.10.10.10:FF:000213">
    <property type="entry name" value="Coniferyl alcohol 9-O-methyltransferase"/>
    <property type="match status" value="1"/>
</dbReference>
<dbReference type="SUPFAM" id="SSF46785">
    <property type="entry name" value="Winged helix' DNA-binding domain"/>
    <property type="match status" value="1"/>
</dbReference>
<keyword evidence="2" id="KW-0808">Transferase</keyword>
<keyword evidence="1" id="KW-0489">Methyltransferase</keyword>
<gene>
    <name evidence="6" type="ORF">A4U43_UnF4210</name>
</gene>
<feature type="domain" description="O-methyltransferase dimerisation" evidence="5">
    <location>
        <begin position="21"/>
        <end position="107"/>
    </location>
</feature>
<reference evidence="7" key="1">
    <citation type="journal article" date="2017" name="Nat. Commun.">
        <title>The asparagus genome sheds light on the origin and evolution of a young Y chromosome.</title>
        <authorList>
            <person name="Harkess A."/>
            <person name="Zhou J."/>
            <person name="Xu C."/>
            <person name="Bowers J.E."/>
            <person name="Van der Hulst R."/>
            <person name="Ayyampalayam S."/>
            <person name="Mercati F."/>
            <person name="Riccardi P."/>
            <person name="McKain M.R."/>
            <person name="Kakrana A."/>
            <person name="Tang H."/>
            <person name="Ray J."/>
            <person name="Groenendijk J."/>
            <person name="Arikit S."/>
            <person name="Mathioni S.M."/>
            <person name="Nakano M."/>
            <person name="Shan H."/>
            <person name="Telgmann-Rauber A."/>
            <person name="Kanno A."/>
            <person name="Yue Z."/>
            <person name="Chen H."/>
            <person name="Li W."/>
            <person name="Chen Y."/>
            <person name="Xu X."/>
            <person name="Zhang Y."/>
            <person name="Luo S."/>
            <person name="Chen H."/>
            <person name="Gao J."/>
            <person name="Mao Z."/>
            <person name="Pires J.C."/>
            <person name="Luo M."/>
            <person name="Kudrna D."/>
            <person name="Wing R.A."/>
            <person name="Meyers B.C."/>
            <person name="Yi K."/>
            <person name="Kong H."/>
            <person name="Lavrijsen P."/>
            <person name="Sunseri F."/>
            <person name="Falavigna A."/>
            <person name="Ye Y."/>
            <person name="Leebens-Mack J.H."/>
            <person name="Chen G."/>
        </authorList>
    </citation>
    <scope>NUCLEOTIDE SEQUENCE [LARGE SCALE GENOMIC DNA]</scope>
    <source>
        <strain evidence="7">cv. DH0086</strain>
    </source>
</reference>
<dbReference type="InterPro" id="IPR016461">
    <property type="entry name" value="COMT-like"/>
</dbReference>
<dbReference type="Gene3D" id="3.40.50.150">
    <property type="entry name" value="Vaccinia Virus protein VP39"/>
    <property type="match status" value="1"/>
</dbReference>
<dbReference type="Proteomes" id="UP000243459">
    <property type="component" value="Unassembled WGS sequence"/>
</dbReference>
<dbReference type="GO" id="GO:0008757">
    <property type="term" value="F:S-adenosylmethionine-dependent methyltransferase activity"/>
    <property type="evidence" value="ECO:0007669"/>
    <property type="project" value="UniProtKB-ARBA"/>
</dbReference>
<proteinExistence type="predicted"/>